<feature type="domain" description="Helicase ATP-binding" evidence="2">
    <location>
        <begin position="276"/>
        <end position="438"/>
    </location>
</feature>
<dbReference type="InterPro" id="IPR027417">
    <property type="entry name" value="P-loop_NTPase"/>
</dbReference>
<keyword evidence="3" id="KW-0547">Nucleotide-binding</keyword>
<accession>A0A7J5TRU9</accession>
<evidence type="ECO:0000313" key="4">
    <source>
        <dbReference type="Proteomes" id="UP000488299"/>
    </source>
</evidence>
<evidence type="ECO:0000259" key="2">
    <source>
        <dbReference type="PROSITE" id="PS51192"/>
    </source>
</evidence>
<dbReference type="EMBL" id="WELI01000024">
    <property type="protein sequence ID" value="KAB7725383.1"/>
    <property type="molecule type" value="Genomic_DNA"/>
</dbReference>
<reference evidence="3 4" key="1">
    <citation type="submission" date="2019-10" db="EMBL/GenBank/DDBJ databases">
        <title>Rudanella paleaurantiibacter sp. nov., isolated from sludge.</title>
        <authorList>
            <person name="Xu S.Q."/>
        </authorList>
    </citation>
    <scope>NUCLEOTIDE SEQUENCE [LARGE SCALE GENOMIC DNA]</scope>
    <source>
        <strain evidence="3 4">HX-22-17</strain>
    </source>
</reference>
<comment type="caution">
    <text evidence="3">The sequence shown here is derived from an EMBL/GenBank/DDBJ whole genome shotgun (WGS) entry which is preliminary data.</text>
</comment>
<dbReference type="RefSeq" id="WP_152127352.1">
    <property type="nucleotide sequence ID" value="NZ_WELI01000024.1"/>
</dbReference>
<keyword evidence="4" id="KW-1185">Reference proteome</keyword>
<dbReference type="InterPro" id="IPR007409">
    <property type="entry name" value="Restrct_endonuc_type1_HsdR_N"/>
</dbReference>
<evidence type="ECO:0000313" key="3">
    <source>
        <dbReference type="EMBL" id="KAB7725383.1"/>
    </source>
</evidence>
<feature type="region of interest" description="Disordered" evidence="1">
    <location>
        <begin position="44"/>
        <end position="69"/>
    </location>
</feature>
<dbReference type="InterPro" id="IPR050742">
    <property type="entry name" value="Helicase_Restrict-Modif_Enz"/>
</dbReference>
<dbReference type="Proteomes" id="UP000488299">
    <property type="component" value="Unassembled WGS sequence"/>
</dbReference>
<dbReference type="InterPro" id="IPR006935">
    <property type="entry name" value="Helicase/UvrB_N"/>
</dbReference>
<dbReference type="GO" id="GO:0009035">
    <property type="term" value="F:type I site-specific deoxyribonuclease activity"/>
    <property type="evidence" value="ECO:0007669"/>
    <property type="project" value="UniProtKB-EC"/>
</dbReference>
<dbReference type="GO" id="GO:0009307">
    <property type="term" value="P:DNA restriction-modification system"/>
    <property type="evidence" value="ECO:0007669"/>
    <property type="project" value="UniProtKB-KW"/>
</dbReference>
<dbReference type="AlphaFoldDB" id="A0A7J5TRU9"/>
<keyword evidence="3" id="KW-0378">Hydrolase</keyword>
<gene>
    <name evidence="3" type="ORF">F5984_26240</name>
</gene>
<dbReference type="PROSITE" id="PS51192">
    <property type="entry name" value="HELICASE_ATP_BIND_1"/>
    <property type="match status" value="1"/>
</dbReference>
<keyword evidence="3" id="KW-0067">ATP-binding</keyword>
<dbReference type="InterPro" id="IPR014001">
    <property type="entry name" value="Helicase_ATP-bd"/>
</dbReference>
<dbReference type="PANTHER" id="PTHR47396:SF1">
    <property type="entry name" value="ATP-DEPENDENT HELICASE IRC3-RELATED"/>
    <property type="match status" value="1"/>
</dbReference>
<dbReference type="SMART" id="SM00487">
    <property type="entry name" value="DEXDc"/>
    <property type="match status" value="1"/>
</dbReference>
<sequence length="772" mass="87696">MMLGMVTGLRFPNRIAAGAESPVWYHVLDDQAIFCRRNRGRPCGSRAFRQNPAPDQSPVSDPEEEAEQQAKLREQTLLADLRQQQLQQQEAELYQMRAQLESRSATLINYTGAFTEAQTRELYIDKLLREAGWRSGVNKESGMPYLTVEEPLTLTDGSAGRADYVLWGADSLPLAVIEAKRTSRDEGEGRQQAIRYADALKKRYSRRPLIYYTNGYRTQFFDSVAPARQVAGFHKVDELTLLLDRQRNRQPFQTEKVKLDIADRYYQTAAIAAVGEHFAQNYRKALLVMATGTGKTRTAAALVDVMSRTNWVKRVLFLADRKALVSQACSNFGKYVPHLTGLNLNKDPWEPSARIIFSTYQTILNRIDTEWEGPGKEVRTFGPGYFDLIVIDEAHRSIYKKYGAIFEYFDALIVGLTATPKEETDRDTFGFFDLPQQAPTYSYPLDKAVNDRNLRPYRGVAVPLKFPRQGIRYDDLTDDEKAEYEQTFDDGSEEVPDGIDTGALNDWLINIDTIDKVLLFLMERGLKIEGGDKLGKTIIFARRHEHPKKIVEGFNVLFPNNTGTFCQLIDNSLGDDAEGLIKAFGDEHKTTFQIAVSVVMLDTGIDIPEIVNLVFFKRVQSKAKFWQMIGRGTRPRPDLFGQGQDEEFFQIFDFCDNFAYFAQNPQEVDTPVGPSVNEQIFAARLRLAQALDHDDHDAETLALRADLLNTLHSQVQMLDEQSFVVRQQWARVTKFKDRAIWRALSPADVSELIGYIAPLLAGREWVKVGKIP</sequence>
<protein>
    <submittedName>
        <fullName evidence="3">DEAD/DEAH box helicase</fullName>
    </submittedName>
</protein>
<dbReference type="Pfam" id="PF04851">
    <property type="entry name" value="ResIII"/>
    <property type="match status" value="1"/>
</dbReference>
<dbReference type="Gene3D" id="3.90.1570.30">
    <property type="match status" value="1"/>
</dbReference>
<dbReference type="GO" id="GO:0005829">
    <property type="term" value="C:cytosol"/>
    <property type="evidence" value="ECO:0007669"/>
    <property type="project" value="TreeGrafter"/>
</dbReference>
<dbReference type="Gene3D" id="3.40.50.300">
    <property type="entry name" value="P-loop containing nucleotide triphosphate hydrolases"/>
    <property type="match status" value="2"/>
</dbReference>
<evidence type="ECO:0000256" key="1">
    <source>
        <dbReference type="SAM" id="MobiDB-lite"/>
    </source>
</evidence>
<dbReference type="Pfam" id="PF04313">
    <property type="entry name" value="HSDR_N"/>
    <property type="match status" value="1"/>
</dbReference>
<dbReference type="GO" id="GO:0004386">
    <property type="term" value="F:helicase activity"/>
    <property type="evidence" value="ECO:0007669"/>
    <property type="project" value="UniProtKB-KW"/>
</dbReference>
<dbReference type="PANTHER" id="PTHR47396">
    <property type="entry name" value="TYPE I RESTRICTION ENZYME ECOKI R PROTEIN"/>
    <property type="match status" value="1"/>
</dbReference>
<dbReference type="SUPFAM" id="SSF52540">
    <property type="entry name" value="P-loop containing nucleoside triphosphate hydrolases"/>
    <property type="match status" value="2"/>
</dbReference>
<keyword evidence="3" id="KW-0347">Helicase</keyword>
<name>A0A7J5TRU9_9BACT</name>
<dbReference type="GO" id="GO:0005524">
    <property type="term" value="F:ATP binding"/>
    <property type="evidence" value="ECO:0007669"/>
    <property type="project" value="UniProtKB-KW"/>
</dbReference>
<dbReference type="GO" id="GO:0003677">
    <property type="term" value="F:DNA binding"/>
    <property type="evidence" value="ECO:0007669"/>
    <property type="project" value="UniProtKB-KW"/>
</dbReference>
<organism evidence="3 4">
    <name type="scientific">Rudanella paleaurantiibacter</name>
    <dbReference type="NCBI Taxonomy" id="2614655"/>
    <lineage>
        <taxon>Bacteria</taxon>
        <taxon>Pseudomonadati</taxon>
        <taxon>Bacteroidota</taxon>
        <taxon>Cytophagia</taxon>
        <taxon>Cytophagales</taxon>
        <taxon>Cytophagaceae</taxon>
        <taxon>Rudanella</taxon>
    </lineage>
</organism>
<dbReference type="CDD" id="cd18032">
    <property type="entry name" value="DEXHc_RE_I_III_res"/>
    <property type="match status" value="1"/>
</dbReference>
<proteinExistence type="predicted"/>